<dbReference type="AlphaFoldDB" id="A0A3N4K1Y4"/>
<name>A0A3N4K1Y4_9PEZI</name>
<organism evidence="1 2">
    <name type="scientific">Choiromyces venosus 120613-1</name>
    <dbReference type="NCBI Taxonomy" id="1336337"/>
    <lineage>
        <taxon>Eukaryota</taxon>
        <taxon>Fungi</taxon>
        <taxon>Dikarya</taxon>
        <taxon>Ascomycota</taxon>
        <taxon>Pezizomycotina</taxon>
        <taxon>Pezizomycetes</taxon>
        <taxon>Pezizales</taxon>
        <taxon>Tuberaceae</taxon>
        <taxon>Choiromyces</taxon>
    </lineage>
</organism>
<gene>
    <name evidence="1" type="ORF">L873DRAFT_1798943</name>
</gene>
<dbReference type="Proteomes" id="UP000276215">
    <property type="component" value="Unassembled WGS sequence"/>
</dbReference>
<proteinExistence type="predicted"/>
<sequence>MVDDQEKTTPIVQTLIDQAYISKTKWAEGPENQRWIQEDKMAFDSATQLADSMTGLCKNIPLPRFVKPNPQTSTQLPIYTQFKVHPQARKDIQEFQKILGQIYSLFKKDSCLALAIISKVYYTKKVN</sequence>
<dbReference type="OrthoDB" id="5436045at2759"/>
<protein>
    <submittedName>
        <fullName evidence="1">Uncharacterized protein</fullName>
    </submittedName>
</protein>
<evidence type="ECO:0000313" key="2">
    <source>
        <dbReference type="Proteomes" id="UP000276215"/>
    </source>
</evidence>
<keyword evidence="2" id="KW-1185">Reference proteome</keyword>
<accession>A0A3N4K1Y4</accession>
<evidence type="ECO:0000313" key="1">
    <source>
        <dbReference type="EMBL" id="RPB04610.1"/>
    </source>
</evidence>
<reference evidence="1 2" key="1">
    <citation type="journal article" date="2018" name="Nat. Ecol. Evol.">
        <title>Pezizomycetes genomes reveal the molecular basis of ectomycorrhizal truffle lifestyle.</title>
        <authorList>
            <person name="Murat C."/>
            <person name="Payen T."/>
            <person name="Noel B."/>
            <person name="Kuo A."/>
            <person name="Morin E."/>
            <person name="Chen J."/>
            <person name="Kohler A."/>
            <person name="Krizsan K."/>
            <person name="Balestrini R."/>
            <person name="Da Silva C."/>
            <person name="Montanini B."/>
            <person name="Hainaut M."/>
            <person name="Levati E."/>
            <person name="Barry K.W."/>
            <person name="Belfiori B."/>
            <person name="Cichocki N."/>
            <person name="Clum A."/>
            <person name="Dockter R.B."/>
            <person name="Fauchery L."/>
            <person name="Guy J."/>
            <person name="Iotti M."/>
            <person name="Le Tacon F."/>
            <person name="Lindquist E.A."/>
            <person name="Lipzen A."/>
            <person name="Malagnac F."/>
            <person name="Mello A."/>
            <person name="Molinier V."/>
            <person name="Miyauchi S."/>
            <person name="Poulain J."/>
            <person name="Riccioni C."/>
            <person name="Rubini A."/>
            <person name="Sitrit Y."/>
            <person name="Splivallo R."/>
            <person name="Traeger S."/>
            <person name="Wang M."/>
            <person name="Zifcakova L."/>
            <person name="Wipf D."/>
            <person name="Zambonelli A."/>
            <person name="Paolocci F."/>
            <person name="Nowrousian M."/>
            <person name="Ottonello S."/>
            <person name="Baldrian P."/>
            <person name="Spatafora J.W."/>
            <person name="Henrissat B."/>
            <person name="Nagy L.G."/>
            <person name="Aury J.M."/>
            <person name="Wincker P."/>
            <person name="Grigoriev I.V."/>
            <person name="Bonfante P."/>
            <person name="Martin F.M."/>
        </authorList>
    </citation>
    <scope>NUCLEOTIDE SEQUENCE [LARGE SCALE GENOMIC DNA]</scope>
    <source>
        <strain evidence="1 2">120613-1</strain>
    </source>
</reference>
<dbReference type="EMBL" id="ML120357">
    <property type="protein sequence ID" value="RPB04610.1"/>
    <property type="molecule type" value="Genomic_DNA"/>
</dbReference>